<dbReference type="Gene3D" id="1.10.10.10">
    <property type="entry name" value="Winged helix-like DNA-binding domain superfamily/Winged helix DNA-binding domain"/>
    <property type="match status" value="1"/>
</dbReference>
<proteinExistence type="predicted"/>
<protein>
    <submittedName>
        <fullName evidence="4">PadR family transcriptional regulator</fullName>
    </submittedName>
</protein>
<dbReference type="PANTHER" id="PTHR43252">
    <property type="entry name" value="TRANSCRIPTIONAL REGULATOR YQJI"/>
    <property type="match status" value="1"/>
</dbReference>
<feature type="coiled-coil region" evidence="1">
    <location>
        <begin position="140"/>
        <end position="167"/>
    </location>
</feature>
<feature type="compositionally biased region" description="Basic and acidic residues" evidence="2">
    <location>
        <begin position="7"/>
        <end position="40"/>
    </location>
</feature>
<dbReference type="RefSeq" id="WP_208226967.1">
    <property type="nucleotide sequence ID" value="NZ_CP050854.1"/>
</dbReference>
<dbReference type="EMBL" id="CP050854">
    <property type="protein sequence ID" value="QTF08635.1"/>
    <property type="molecule type" value="Genomic_DNA"/>
</dbReference>
<evidence type="ECO:0000313" key="4">
    <source>
        <dbReference type="EMBL" id="QTF08635.1"/>
    </source>
</evidence>
<reference evidence="4 5" key="1">
    <citation type="submission" date="2020-03" db="EMBL/GenBank/DDBJ databases">
        <authorList>
            <person name="Bakhshi Ganjeh M."/>
        </authorList>
    </citation>
    <scope>NUCLEOTIDE SEQUENCE [LARGE SCALE GENOMIC DNA]</scope>
    <source>
        <strain evidence="5">Iran 50</strain>
    </source>
</reference>
<name>A0ABX7UTL0_9GAMM</name>
<evidence type="ECO:0000256" key="2">
    <source>
        <dbReference type="SAM" id="MobiDB-lite"/>
    </source>
</evidence>
<dbReference type="SUPFAM" id="SSF46785">
    <property type="entry name" value="Winged helix' DNA-binding domain"/>
    <property type="match status" value="1"/>
</dbReference>
<dbReference type="InterPro" id="IPR036388">
    <property type="entry name" value="WH-like_DNA-bd_sf"/>
</dbReference>
<evidence type="ECO:0000313" key="5">
    <source>
        <dbReference type="Proteomes" id="UP000671960"/>
    </source>
</evidence>
<gene>
    <name evidence="4" type="ORF">HC231_12515</name>
</gene>
<accession>A0ABX7UTL0</accession>
<dbReference type="InterPro" id="IPR005149">
    <property type="entry name" value="Tscrpt_reg_PadR_N"/>
</dbReference>
<feature type="domain" description="Transcription regulator PadR N-terminal" evidence="3">
    <location>
        <begin position="76"/>
        <end position="145"/>
    </location>
</feature>
<dbReference type="Pfam" id="PF03551">
    <property type="entry name" value="PadR"/>
    <property type="match status" value="1"/>
</dbReference>
<evidence type="ECO:0000256" key="1">
    <source>
        <dbReference type="SAM" id="Coils"/>
    </source>
</evidence>
<evidence type="ECO:0000259" key="3">
    <source>
        <dbReference type="Pfam" id="PF03551"/>
    </source>
</evidence>
<keyword evidence="1" id="KW-0175">Coiled coil</keyword>
<keyword evidence="5" id="KW-1185">Reference proteome</keyword>
<organism evidence="4 5">
    <name type="scientific">Brenneria izadpanahii</name>
    <dbReference type="NCBI Taxonomy" id="2722756"/>
    <lineage>
        <taxon>Bacteria</taxon>
        <taxon>Pseudomonadati</taxon>
        <taxon>Pseudomonadota</taxon>
        <taxon>Gammaproteobacteria</taxon>
        <taxon>Enterobacterales</taxon>
        <taxon>Pectobacteriaceae</taxon>
        <taxon>Brenneria</taxon>
    </lineage>
</organism>
<sequence>MRKHHFRDGQDQNEEMRDRNHRAEGKKRDRVEGREQEAGRGHGRGHGRRGHREEGHGAQHRRQRLFAHGELRLVALDLLAQNPSHGYELIKAIESLTESHYAPSPGVLYPTLDFLQEQSLIAITDELNGRKKFDITDEGRQYLEQRKEELQQILERIKARIAGMALRQHPEMKRALDNIKSVLDLKVNREDSNEETLKKIIGIIDNAAAEIAQLD</sequence>
<feature type="region of interest" description="Disordered" evidence="2">
    <location>
        <begin position="1"/>
        <end position="60"/>
    </location>
</feature>
<dbReference type="InterPro" id="IPR036390">
    <property type="entry name" value="WH_DNA-bd_sf"/>
</dbReference>
<feature type="compositionally biased region" description="Basic residues" evidence="2">
    <location>
        <begin position="41"/>
        <end position="50"/>
    </location>
</feature>
<dbReference type="Proteomes" id="UP000671960">
    <property type="component" value="Chromosome"/>
</dbReference>
<dbReference type="PANTHER" id="PTHR43252:SF7">
    <property type="entry name" value="TRANSCRIPTIONAL REGULATOR YQJI"/>
    <property type="match status" value="1"/>
</dbReference>